<sequence>MTQIDERDPGRLWQRVRERLATAVRGRLPDPPPALQLLRVSCEVAPAALRPLLEARRLTEAILGEARPKPPDRAKSLRRRTLFGEAPERATEAVLVELWNHLAQQTGSQWVVVFDAVEQADEATLAALTQIVKRQGWLQLPLVLVFHGEPKDAAAELLLAVRTRDAAGVVRGEEPPSGEAQAIAWRTLPPEVLRVLRAGALIGPGFETRIVADLLSLEPLVVLELLQQATDLGLPLEDRGEGRFSLPTSALTALSKSLMPSLAQAWHRKLGRLLGARAGEEVAGPPRPPVPRVKSRGKIPSAAHVAEIIDLSAEVVDLVDDTGLAAQVASEMAAVAEQSQDMSAGTGGIETSPRADALIAGESLDVSEGTGDEAGQGGDKLADGTGDSGASGAPAWRVPAKGERSGPVPLALGASALGPNVKVSQGTGPGEQVEARPAGWSPARRKTIFAAPPAEEDAGPAGWGAPSRVVPTRLEDPLVDEARAAEHMRLAGEFDAAAQHLCEAARKAAEMGAPQAAAQHAGSALALLATLPVSASRRLLRVQALIELGRLQWQAAGYEFGFTLTQAQATLESARAELEEGAPVELAADLAQAIAGVCFDLGDPRSLERALTELAAAASMLQAAGDAIGAACLLNDQAAVLVRMGDPGRALQLLRQSRKVFDPHVHTDPVALRELAETEHLFARLPLHAQLRVGREAEGFEMGLEHARAAERFYRDLGEVRELGRVWETMGRLELRAGRTMAAKQRFDAAAEVQTQLGDLTGLGQTTEALSQVLALLGRDAEAVTLLRDSVVFNRDKGSPLGLQQNRRAFIELSERLAPRAEHAAGLQEVAILLSAGERELATLRA</sequence>
<evidence type="ECO:0008006" key="4">
    <source>
        <dbReference type="Google" id="ProtNLM"/>
    </source>
</evidence>
<dbReference type="EMBL" id="JAQNDL010000003">
    <property type="protein sequence ID" value="MDC0722343.1"/>
    <property type="molecule type" value="Genomic_DNA"/>
</dbReference>
<proteinExistence type="predicted"/>
<evidence type="ECO:0000313" key="2">
    <source>
        <dbReference type="EMBL" id="MDC0722343.1"/>
    </source>
</evidence>
<name>A0ABT5EBQ8_9BACT</name>
<evidence type="ECO:0000313" key="3">
    <source>
        <dbReference type="Proteomes" id="UP001221686"/>
    </source>
</evidence>
<dbReference type="InterPro" id="IPR011990">
    <property type="entry name" value="TPR-like_helical_dom_sf"/>
</dbReference>
<dbReference type="RefSeq" id="WP_272090875.1">
    <property type="nucleotide sequence ID" value="NZ_JAQNDL010000003.1"/>
</dbReference>
<dbReference type="Gene3D" id="1.25.40.10">
    <property type="entry name" value="Tetratricopeptide repeat domain"/>
    <property type="match status" value="1"/>
</dbReference>
<evidence type="ECO:0000256" key="1">
    <source>
        <dbReference type="SAM" id="MobiDB-lite"/>
    </source>
</evidence>
<comment type="caution">
    <text evidence="2">The sequence shown here is derived from an EMBL/GenBank/DDBJ whole genome shotgun (WGS) entry which is preliminary data.</text>
</comment>
<accession>A0ABT5EBQ8</accession>
<gene>
    <name evidence="2" type="ORF">POL25_35970</name>
</gene>
<feature type="compositionally biased region" description="Low complexity" evidence="1">
    <location>
        <begin position="383"/>
        <end position="395"/>
    </location>
</feature>
<feature type="region of interest" description="Disordered" evidence="1">
    <location>
        <begin position="419"/>
        <end position="440"/>
    </location>
</feature>
<organism evidence="2 3">
    <name type="scientific">Nannocystis bainbridge</name>
    <dbReference type="NCBI Taxonomy" id="2995303"/>
    <lineage>
        <taxon>Bacteria</taxon>
        <taxon>Pseudomonadati</taxon>
        <taxon>Myxococcota</taxon>
        <taxon>Polyangia</taxon>
        <taxon>Nannocystales</taxon>
        <taxon>Nannocystaceae</taxon>
        <taxon>Nannocystis</taxon>
    </lineage>
</organism>
<reference evidence="2 3" key="1">
    <citation type="submission" date="2022-11" db="EMBL/GenBank/DDBJ databases">
        <title>Minimal conservation of predation-associated metabolite biosynthetic gene clusters underscores biosynthetic potential of Myxococcota including descriptions for ten novel species: Archangium lansinium sp. nov., Myxococcus landrumus sp. nov., Nannocystis bai.</title>
        <authorList>
            <person name="Ahearne A."/>
            <person name="Stevens C."/>
            <person name="Dowd S."/>
        </authorList>
    </citation>
    <scope>NUCLEOTIDE SEQUENCE [LARGE SCALE GENOMIC DNA]</scope>
    <source>
        <strain evidence="2 3">BB15-2</strain>
    </source>
</reference>
<dbReference type="SUPFAM" id="SSF48452">
    <property type="entry name" value="TPR-like"/>
    <property type="match status" value="1"/>
</dbReference>
<feature type="region of interest" description="Disordered" evidence="1">
    <location>
        <begin position="367"/>
        <end position="404"/>
    </location>
</feature>
<dbReference type="Proteomes" id="UP001221686">
    <property type="component" value="Unassembled WGS sequence"/>
</dbReference>
<keyword evidence="3" id="KW-1185">Reference proteome</keyword>
<protein>
    <recommendedName>
        <fullName evidence="4">MalT-like TPR region domain-containing protein</fullName>
    </recommendedName>
</protein>